<gene>
    <name evidence="2" type="ORF">OEZ71_07415</name>
</gene>
<evidence type="ECO:0000313" key="3">
    <source>
        <dbReference type="Proteomes" id="UP001652564"/>
    </source>
</evidence>
<evidence type="ECO:0000313" key="2">
    <source>
        <dbReference type="EMBL" id="MCV2872122.1"/>
    </source>
</evidence>
<feature type="signal peptide" evidence="1">
    <location>
        <begin position="1"/>
        <end position="20"/>
    </location>
</feature>
<reference evidence="2 3" key="1">
    <citation type="submission" date="2022-10" db="EMBL/GenBank/DDBJ databases">
        <title>Defluviimonas sp. nov., isolated from ocean surface sediments.</title>
        <authorList>
            <person name="He W."/>
            <person name="Wang L."/>
            <person name="Zhang D.-F."/>
        </authorList>
    </citation>
    <scope>NUCLEOTIDE SEQUENCE [LARGE SCALE GENOMIC DNA]</scope>
    <source>
        <strain evidence="2 3">WL0050</strain>
    </source>
</reference>
<keyword evidence="1" id="KW-0732">Signal</keyword>
<accession>A0ABT2ZM30</accession>
<dbReference type="Proteomes" id="UP001652564">
    <property type="component" value="Unassembled WGS sequence"/>
</dbReference>
<sequence>MAWLVLLPVLLSACVPGGPATVTRAMAVSGGSVVVAGPPGYCIDRSVSRDKPDGAFVLFGTCAALSGSRAAGQPASPALLTVSVSPGASDGQTFAESLPALASFMRSVPGRAALSRSGDAAQVSVEDIRIKGDVMFLRVRDRSAASDRPVEPEYWRAILRVEEHIVTLTALSPSERPVAATERLRALEALVRAMRAANKDGTTG</sequence>
<organism evidence="2 3">
    <name type="scientific">Albidovulum litorale</name>
    <dbReference type="NCBI Taxonomy" id="2984134"/>
    <lineage>
        <taxon>Bacteria</taxon>
        <taxon>Pseudomonadati</taxon>
        <taxon>Pseudomonadota</taxon>
        <taxon>Alphaproteobacteria</taxon>
        <taxon>Rhodobacterales</taxon>
        <taxon>Paracoccaceae</taxon>
        <taxon>Albidovulum</taxon>
    </lineage>
</organism>
<protein>
    <recommendedName>
        <fullName evidence="4">Cation transport ATPase</fullName>
    </recommendedName>
</protein>
<keyword evidence="3" id="KW-1185">Reference proteome</keyword>
<proteinExistence type="predicted"/>
<evidence type="ECO:0000256" key="1">
    <source>
        <dbReference type="SAM" id="SignalP"/>
    </source>
</evidence>
<name>A0ABT2ZM30_9RHOB</name>
<feature type="chain" id="PRO_5045603093" description="Cation transport ATPase" evidence="1">
    <location>
        <begin position="21"/>
        <end position="204"/>
    </location>
</feature>
<comment type="caution">
    <text evidence="2">The sequence shown here is derived from an EMBL/GenBank/DDBJ whole genome shotgun (WGS) entry which is preliminary data.</text>
</comment>
<evidence type="ECO:0008006" key="4">
    <source>
        <dbReference type="Google" id="ProtNLM"/>
    </source>
</evidence>
<dbReference type="EMBL" id="JAOWKZ010000002">
    <property type="protein sequence ID" value="MCV2872122.1"/>
    <property type="molecule type" value="Genomic_DNA"/>
</dbReference>
<dbReference type="RefSeq" id="WP_263739313.1">
    <property type="nucleotide sequence ID" value="NZ_JAOWKZ010000002.1"/>
</dbReference>